<proteinExistence type="predicted"/>
<organism evidence="1 2">
    <name type="scientific">Thermoproteus sp. AZ2</name>
    <dbReference type="NCBI Taxonomy" id="1609232"/>
    <lineage>
        <taxon>Archaea</taxon>
        <taxon>Thermoproteota</taxon>
        <taxon>Thermoprotei</taxon>
        <taxon>Thermoproteales</taxon>
        <taxon>Thermoproteaceae</taxon>
        <taxon>Thermoproteus</taxon>
    </lineage>
</organism>
<gene>
    <name evidence="1" type="ORF">TU35_001680</name>
</gene>
<comment type="caution">
    <text evidence="1">The sequence shown here is derived from an EMBL/GenBank/DDBJ whole genome shotgun (WGS) entry which is preliminary data.</text>
</comment>
<accession>A0ACC6UYY4</accession>
<name>A0ACC6UYY4_9CREN</name>
<protein>
    <submittedName>
        <fullName evidence="1">Uncharacterized protein</fullName>
    </submittedName>
</protein>
<evidence type="ECO:0000313" key="1">
    <source>
        <dbReference type="EMBL" id="MFB6489950.1"/>
    </source>
</evidence>
<dbReference type="Proteomes" id="UP000033636">
    <property type="component" value="Unassembled WGS sequence"/>
</dbReference>
<sequence>MSEVVPIYAQGLFSVSPGRVVMVVIFDYLDRGEYYAGLLRRGGEALAQELETLWDNMQGFLDEEEVLINGARVRPTVRDVYVGLRGDAKRPYIEYIIDFPAELKPGVNTYRNRYEPEVAEYDYEATWVLPERSELLRWNIAGEVEAPEPNILRVHVKKGTRVGGEEGFDFKIAF</sequence>
<dbReference type="EMBL" id="JZWT02000003">
    <property type="protein sequence ID" value="MFB6489950.1"/>
    <property type="molecule type" value="Genomic_DNA"/>
</dbReference>
<reference evidence="1" key="1">
    <citation type="submission" date="2024-07" db="EMBL/GenBank/DDBJ databases">
        <title>Metagenome and Metagenome-Assembled Genomes of Archaea from a hot spring from the geothermal field of Los Azufres, Mexico.</title>
        <authorList>
            <person name="Marin-Paredes R."/>
            <person name="Martinez-Romero E."/>
            <person name="Servin-Garciduenas L.E."/>
        </authorList>
    </citation>
    <scope>NUCLEOTIDE SEQUENCE</scope>
</reference>
<evidence type="ECO:0000313" key="2">
    <source>
        <dbReference type="Proteomes" id="UP000033636"/>
    </source>
</evidence>